<feature type="transmembrane region" description="Helical" evidence="1">
    <location>
        <begin position="182"/>
        <end position="202"/>
    </location>
</feature>
<name>A0ABW1A2D5_9ACTN</name>
<evidence type="ECO:0000313" key="3">
    <source>
        <dbReference type="Proteomes" id="UP001596074"/>
    </source>
</evidence>
<evidence type="ECO:0000313" key="2">
    <source>
        <dbReference type="EMBL" id="MFC5749596.1"/>
    </source>
</evidence>
<gene>
    <name evidence="2" type="ORF">ACFPZN_28570</name>
</gene>
<organism evidence="2 3">
    <name type="scientific">Actinomadura rugatobispora</name>
    <dbReference type="NCBI Taxonomy" id="1994"/>
    <lineage>
        <taxon>Bacteria</taxon>
        <taxon>Bacillati</taxon>
        <taxon>Actinomycetota</taxon>
        <taxon>Actinomycetes</taxon>
        <taxon>Streptosporangiales</taxon>
        <taxon>Thermomonosporaceae</taxon>
        <taxon>Actinomadura</taxon>
    </lineage>
</organism>
<proteinExistence type="predicted"/>
<evidence type="ECO:0000256" key="1">
    <source>
        <dbReference type="SAM" id="Phobius"/>
    </source>
</evidence>
<sequence length="208" mass="21997">MRLGPLMLHGMLAHHGGGGSYDASRPLYLRGRVIQARYGFPHAQLRIEVPADLTVPRSLPGVDGLRGHDDWTGPPVAEGAGQARDLLLPPDLTGTLGGMRGRPQVGDEVAAVVYRRCDAEGDDYSGELRVQMLYAAGGVHPYRGTLTRFVDRCLQAARPRSAAPTATGSAAPVATGSDDPPYLLLGGGAALAAGFVAALIRLRTRRQR</sequence>
<dbReference type="Proteomes" id="UP001596074">
    <property type="component" value="Unassembled WGS sequence"/>
</dbReference>
<evidence type="ECO:0008006" key="4">
    <source>
        <dbReference type="Google" id="ProtNLM"/>
    </source>
</evidence>
<dbReference type="RefSeq" id="WP_378285324.1">
    <property type="nucleotide sequence ID" value="NZ_JBHSON010000043.1"/>
</dbReference>
<comment type="caution">
    <text evidence="2">The sequence shown here is derived from an EMBL/GenBank/DDBJ whole genome shotgun (WGS) entry which is preliminary data.</text>
</comment>
<accession>A0ABW1A2D5</accession>
<keyword evidence="3" id="KW-1185">Reference proteome</keyword>
<dbReference type="EMBL" id="JBHSON010000043">
    <property type="protein sequence ID" value="MFC5749596.1"/>
    <property type="molecule type" value="Genomic_DNA"/>
</dbReference>
<reference evidence="3" key="1">
    <citation type="journal article" date="2019" name="Int. J. Syst. Evol. Microbiol.">
        <title>The Global Catalogue of Microorganisms (GCM) 10K type strain sequencing project: providing services to taxonomists for standard genome sequencing and annotation.</title>
        <authorList>
            <consortium name="The Broad Institute Genomics Platform"/>
            <consortium name="The Broad Institute Genome Sequencing Center for Infectious Disease"/>
            <person name="Wu L."/>
            <person name="Ma J."/>
        </authorList>
    </citation>
    <scope>NUCLEOTIDE SEQUENCE [LARGE SCALE GENOMIC DNA]</scope>
    <source>
        <strain evidence="3">KCTC 42087</strain>
    </source>
</reference>
<protein>
    <recommendedName>
        <fullName evidence="4">LPXTG cell wall anchor domain-containing protein</fullName>
    </recommendedName>
</protein>
<keyword evidence="1" id="KW-1133">Transmembrane helix</keyword>
<keyword evidence="1" id="KW-0472">Membrane</keyword>
<keyword evidence="1" id="KW-0812">Transmembrane</keyword>